<dbReference type="Proteomes" id="UP000288429">
    <property type="component" value="Unassembled WGS sequence"/>
</dbReference>
<dbReference type="PANTHER" id="PTHR34502:SF4">
    <property type="entry name" value="DUF6594 DOMAIN-CONTAINING PROTEIN"/>
    <property type="match status" value="1"/>
</dbReference>
<gene>
    <name evidence="3" type="ORF">CDV31_009176</name>
</gene>
<comment type="caution">
    <text evidence="3">The sequence shown here is derived from an EMBL/GenBank/DDBJ whole genome shotgun (WGS) entry which is preliminary data.</text>
</comment>
<dbReference type="PANTHER" id="PTHR34502">
    <property type="entry name" value="DUF6594 DOMAIN-CONTAINING PROTEIN-RELATED"/>
    <property type="match status" value="1"/>
</dbReference>
<keyword evidence="4" id="KW-1185">Reference proteome</keyword>
<feature type="transmembrane region" description="Helical" evidence="1">
    <location>
        <begin position="213"/>
        <end position="238"/>
    </location>
</feature>
<protein>
    <recommendedName>
        <fullName evidence="2">DUF6594 domain-containing protein</fullName>
    </recommendedName>
</protein>
<feature type="transmembrane region" description="Helical" evidence="1">
    <location>
        <begin position="271"/>
        <end position="288"/>
    </location>
</feature>
<organism evidence="3 4">
    <name type="scientific">Fusarium ambrosium</name>
    <dbReference type="NCBI Taxonomy" id="131363"/>
    <lineage>
        <taxon>Eukaryota</taxon>
        <taxon>Fungi</taxon>
        <taxon>Dikarya</taxon>
        <taxon>Ascomycota</taxon>
        <taxon>Pezizomycotina</taxon>
        <taxon>Sordariomycetes</taxon>
        <taxon>Hypocreomycetidae</taxon>
        <taxon>Hypocreales</taxon>
        <taxon>Nectriaceae</taxon>
        <taxon>Fusarium</taxon>
        <taxon>Fusarium solani species complex</taxon>
    </lineage>
</organism>
<dbReference type="InterPro" id="IPR046529">
    <property type="entry name" value="DUF6594"/>
</dbReference>
<proteinExistence type="predicted"/>
<evidence type="ECO:0000313" key="3">
    <source>
        <dbReference type="EMBL" id="RSM06402.1"/>
    </source>
</evidence>
<keyword evidence="1" id="KW-0472">Membrane</keyword>
<evidence type="ECO:0000256" key="1">
    <source>
        <dbReference type="SAM" id="Phobius"/>
    </source>
</evidence>
<dbReference type="AlphaFoldDB" id="A0A428TWM7"/>
<reference evidence="3 4" key="1">
    <citation type="submission" date="2017-06" db="EMBL/GenBank/DDBJ databases">
        <title>Cmopartive genomic analysis of Ambrosia Fusariam Clade fungi.</title>
        <authorList>
            <person name="Stajich J.E."/>
            <person name="Carrillo J."/>
            <person name="Kijimoto T."/>
            <person name="Eskalen A."/>
            <person name="O'Donnell K."/>
            <person name="Kasson M."/>
        </authorList>
    </citation>
    <scope>NUCLEOTIDE SEQUENCE [LARGE SCALE GENOMIC DNA]</scope>
    <source>
        <strain evidence="3 4">NRRL 20438</strain>
    </source>
</reference>
<evidence type="ECO:0000313" key="4">
    <source>
        <dbReference type="Proteomes" id="UP000288429"/>
    </source>
</evidence>
<dbReference type="Pfam" id="PF20237">
    <property type="entry name" value="DUF6594"/>
    <property type="match status" value="1"/>
</dbReference>
<feature type="transmembrane region" description="Helical" evidence="1">
    <location>
        <begin position="244"/>
        <end position="264"/>
    </location>
</feature>
<sequence>MPASDDVETNAGRNVQPTPLGFAAVASLMASDRDQDLLIFRKFDKISARNLLYLQCELLAIEDQLKKWDKKIACCRDIDLEEVAETWEVMIKESKEGKPEAVELMALISQLRIDEALDLQSRITRLHLPDERVIRVAQNELWGGPLDSDGQKRRPMVNGLAKNCLDAEEDLISLKAPMETDPLSKALRAHWPGKEEMSRDGVSRISRANERSITTTVTIVNIIVAIILLVGPITSLSFVSSRPAVLGMICSFTVAFAASVGLMTNAKRAEIFAGSAAYAAVLVVFVSNEDLVGST</sequence>
<name>A0A428TWM7_9HYPO</name>
<feature type="domain" description="DUF6594" evidence="2">
    <location>
        <begin position="23"/>
        <end position="283"/>
    </location>
</feature>
<accession>A0A428TWM7</accession>
<keyword evidence="1" id="KW-1133">Transmembrane helix</keyword>
<keyword evidence="1" id="KW-0812">Transmembrane</keyword>
<evidence type="ECO:0000259" key="2">
    <source>
        <dbReference type="Pfam" id="PF20237"/>
    </source>
</evidence>
<dbReference type="EMBL" id="NIZV01000127">
    <property type="protein sequence ID" value="RSM06402.1"/>
    <property type="molecule type" value="Genomic_DNA"/>
</dbReference>